<comment type="caution">
    <text evidence="1">The sequence shown here is derived from an EMBL/GenBank/DDBJ whole genome shotgun (WGS) entry which is preliminary data.</text>
</comment>
<sequence>MHMPSMHACVPPSAKATCTHFAACIKTPNSPRYACPDIQPASTPTSVRASVRSP</sequence>
<dbReference type="EMBL" id="JAADJZ010000018">
    <property type="protein sequence ID" value="KAF2868749.1"/>
    <property type="molecule type" value="Genomic_DNA"/>
</dbReference>
<reference evidence="1 2" key="1">
    <citation type="submission" date="2020-01" db="EMBL/GenBank/DDBJ databases">
        <authorList>
            <consortium name="DOE Joint Genome Institute"/>
            <person name="Haridas S."/>
            <person name="Albert R."/>
            <person name="Binder M."/>
            <person name="Bloem J."/>
            <person name="Labutti K."/>
            <person name="Salamov A."/>
            <person name="Andreopoulos B."/>
            <person name="Baker S.E."/>
            <person name="Barry K."/>
            <person name="Bills G."/>
            <person name="Bluhm B.H."/>
            <person name="Cannon C."/>
            <person name="Castanera R."/>
            <person name="Culley D.E."/>
            <person name="Daum C."/>
            <person name="Ezra D."/>
            <person name="Gonzalez J.B."/>
            <person name="Henrissat B."/>
            <person name="Kuo A."/>
            <person name="Liang C."/>
            <person name="Lipzen A."/>
            <person name="Lutzoni F."/>
            <person name="Magnuson J."/>
            <person name="Mondo S."/>
            <person name="Nolan M."/>
            <person name="Ohm R."/>
            <person name="Pangilinan J."/>
            <person name="Park H.-J.H."/>
            <person name="Ramirez L."/>
            <person name="Alfaro M."/>
            <person name="Sun H."/>
            <person name="Tritt A."/>
            <person name="Yoshinaga Y."/>
            <person name="Zwiers L.-H.L."/>
            <person name="Turgeon B.G."/>
            <person name="Goodwin S.B."/>
            <person name="Spatafora J.W."/>
            <person name="Crous P.W."/>
            <person name="Grigoriev I.V."/>
        </authorList>
    </citation>
    <scope>NUCLEOTIDE SEQUENCE [LARGE SCALE GENOMIC DNA]</scope>
    <source>
        <strain evidence="1 2">CBS 611.86</strain>
    </source>
</reference>
<dbReference type="AlphaFoldDB" id="A0A7C8I227"/>
<keyword evidence="2" id="KW-1185">Reference proteome</keyword>
<evidence type="ECO:0000313" key="2">
    <source>
        <dbReference type="Proteomes" id="UP000481861"/>
    </source>
</evidence>
<dbReference type="Proteomes" id="UP000481861">
    <property type="component" value="Unassembled WGS sequence"/>
</dbReference>
<gene>
    <name evidence="1" type="ORF">BDV95DRAFT_122010</name>
</gene>
<accession>A0A7C8I227</accession>
<evidence type="ECO:0000313" key="1">
    <source>
        <dbReference type="EMBL" id="KAF2868749.1"/>
    </source>
</evidence>
<proteinExistence type="predicted"/>
<protein>
    <submittedName>
        <fullName evidence="1">Uncharacterized protein</fullName>
    </submittedName>
</protein>
<organism evidence="1 2">
    <name type="scientific">Massariosphaeria phaeospora</name>
    <dbReference type="NCBI Taxonomy" id="100035"/>
    <lineage>
        <taxon>Eukaryota</taxon>
        <taxon>Fungi</taxon>
        <taxon>Dikarya</taxon>
        <taxon>Ascomycota</taxon>
        <taxon>Pezizomycotina</taxon>
        <taxon>Dothideomycetes</taxon>
        <taxon>Pleosporomycetidae</taxon>
        <taxon>Pleosporales</taxon>
        <taxon>Pleosporales incertae sedis</taxon>
        <taxon>Massariosphaeria</taxon>
    </lineage>
</organism>
<name>A0A7C8I227_9PLEO</name>